<dbReference type="EMBL" id="BRXZ01003155">
    <property type="protein sequence ID" value="GMH48517.1"/>
    <property type="molecule type" value="Genomic_DNA"/>
</dbReference>
<keyword evidence="2" id="KW-1185">Reference proteome</keyword>
<proteinExistence type="predicted"/>
<name>A0A9W6ZBZ8_9STRA</name>
<protein>
    <submittedName>
        <fullName evidence="1">Uncharacterized protein</fullName>
    </submittedName>
</protein>
<gene>
    <name evidence="1" type="ORF">TrRE_jg273</name>
</gene>
<organism evidence="1 2">
    <name type="scientific">Triparma retinervis</name>
    <dbReference type="NCBI Taxonomy" id="2557542"/>
    <lineage>
        <taxon>Eukaryota</taxon>
        <taxon>Sar</taxon>
        <taxon>Stramenopiles</taxon>
        <taxon>Ochrophyta</taxon>
        <taxon>Bolidophyceae</taxon>
        <taxon>Parmales</taxon>
        <taxon>Triparmaceae</taxon>
        <taxon>Triparma</taxon>
    </lineage>
</organism>
<comment type="caution">
    <text evidence="1">The sequence shown here is derived from an EMBL/GenBank/DDBJ whole genome shotgun (WGS) entry which is preliminary data.</text>
</comment>
<evidence type="ECO:0000313" key="1">
    <source>
        <dbReference type="EMBL" id="GMH48517.1"/>
    </source>
</evidence>
<dbReference type="Proteomes" id="UP001165082">
    <property type="component" value="Unassembled WGS sequence"/>
</dbReference>
<dbReference type="AlphaFoldDB" id="A0A9W6ZBZ8"/>
<dbReference type="OrthoDB" id="288987at2759"/>
<accession>A0A9W6ZBZ8</accession>
<reference evidence="1" key="1">
    <citation type="submission" date="2022-07" db="EMBL/GenBank/DDBJ databases">
        <title>Genome analysis of Parmales, a sister group of diatoms, reveals the evolutionary specialization of diatoms from phago-mixotrophs to photoautotrophs.</title>
        <authorList>
            <person name="Ban H."/>
            <person name="Sato S."/>
            <person name="Yoshikawa S."/>
            <person name="Kazumasa Y."/>
            <person name="Nakamura Y."/>
            <person name="Ichinomiya M."/>
            <person name="Saitoh K."/>
            <person name="Sato N."/>
            <person name="Blanc-Mathieu R."/>
            <person name="Endo H."/>
            <person name="Kuwata A."/>
            <person name="Ogata H."/>
        </authorList>
    </citation>
    <scope>NUCLEOTIDE SEQUENCE</scope>
</reference>
<sequence>MSPLCGYVPQLDSWSCGYASFNMVLLSHHKRPLTIAALQTLLERAWDLGYDPPGRVHYKGRILGKRGAKAWTGPAEWATVMSASRVPGVVRAYFEGGEER</sequence>
<dbReference type="Gene3D" id="3.90.70.130">
    <property type="match status" value="1"/>
</dbReference>
<evidence type="ECO:0000313" key="2">
    <source>
        <dbReference type="Proteomes" id="UP001165082"/>
    </source>
</evidence>
<feature type="non-terminal residue" evidence="1">
    <location>
        <position position="100"/>
    </location>
</feature>